<dbReference type="OrthoDB" id="5988312at2759"/>
<dbReference type="InterPro" id="IPR040564">
    <property type="entry name" value="CxC3-like"/>
</dbReference>
<evidence type="ECO:0000313" key="3">
    <source>
        <dbReference type="Proteomes" id="UP000275408"/>
    </source>
</evidence>
<accession>A0A3M6UET0</accession>
<comment type="caution">
    <text evidence="2">The sequence shown here is derived from an EMBL/GenBank/DDBJ whole genome shotgun (WGS) entry which is preliminary data.</text>
</comment>
<evidence type="ECO:0000259" key="1">
    <source>
        <dbReference type="Pfam" id="PF18804"/>
    </source>
</evidence>
<dbReference type="STRING" id="46731.A0A3M6UET0"/>
<dbReference type="AlphaFoldDB" id="A0A3M6UET0"/>
<dbReference type="Proteomes" id="UP000275408">
    <property type="component" value="Unassembled WGS sequence"/>
</dbReference>
<protein>
    <recommendedName>
        <fullName evidence="1">CxC3 like cysteine cluster domain-containing protein</fullName>
    </recommendedName>
</protein>
<feature type="domain" description="CxC3 like cysteine cluster" evidence="1">
    <location>
        <begin position="9"/>
        <end position="111"/>
    </location>
</feature>
<organism evidence="2 3">
    <name type="scientific">Pocillopora damicornis</name>
    <name type="common">Cauliflower coral</name>
    <name type="synonym">Millepora damicornis</name>
    <dbReference type="NCBI Taxonomy" id="46731"/>
    <lineage>
        <taxon>Eukaryota</taxon>
        <taxon>Metazoa</taxon>
        <taxon>Cnidaria</taxon>
        <taxon>Anthozoa</taxon>
        <taxon>Hexacorallia</taxon>
        <taxon>Scleractinia</taxon>
        <taxon>Astrocoeniina</taxon>
        <taxon>Pocilloporidae</taxon>
        <taxon>Pocillopora</taxon>
    </lineage>
</organism>
<sequence length="277" mass="32334">KYFCNEYVCDTMCNNQFALLNRLYNCTVYISKISGRFDVNHRRYKCLQCGKMLCTSEPVVIIQSGFWPGSIKDMTYVFDKELFLFWDILQKQLPGVSEGAFLKSLELFSKRKGRVATVNATAFRVSFKEWKYCQFELDKLRCIDWMECPSCSQHQHSVHVDGNMKLYRFKSAGIRKRECYYGETFVVSNEKVDSHIHKVYQGSKQRVLWGGRWQSGAAATTGEEVEHINSHFSRLGSSTKHMLPEGREELLTEHSFHWNRRKIERLPGSLAKRYATV</sequence>
<evidence type="ECO:0000313" key="2">
    <source>
        <dbReference type="EMBL" id="RMX52162.1"/>
    </source>
</evidence>
<dbReference type="PANTHER" id="PTHR33104:SF2">
    <property type="entry name" value="CXC3 LIKE CYSTEINE CLUSTER DOMAIN-CONTAINING PROTEIN"/>
    <property type="match status" value="1"/>
</dbReference>
<dbReference type="EMBL" id="RCHS01001689">
    <property type="protein sequence ID" value="RMX52162.1"/>
    <property type="molecule type" value="Genomic_DNA"/>
</dbReference>
<feature type="non-terminal residue" evidence="2">
    <location>
        <position position="1"/>
    </location>
</feature>
<reference evidence="2 3" key="1">
    <citation type="journal article" date="2018" name="Sci. Rep.">
        <title>Comparative analysis of the Pocillopora damicornis genome highlights role of immune system in coral evolution.</title>
        <authorList>
            <person name="Cunning R."/>
            <person name="Bay R.A."/>
            <person name="Gillette P."/>
            <person name="Baker A.C."/>
            <person name="Traylor-Knowles N."/>
        </authorList>
    </citation>
    <scope>NUCLEOTIDE SEQUENCE [LARGE SCALE GENOMIC DNA]</scope>
    <source>
        <strain evidence="2">RSMAS</strain>
        <tissue evidence="2">Whole animal</tissue>
    </source>
</reference>
<gene>
    <name evidence="2" type="ORF">pdam_00019886</name>
</gene>
<name>A0A3M6UET0_POCDA</name>
<dbReference type="Pfam" id="PF18804">
    <property type="entry name" value="CxC3"/>
    <property type="match status" value="1"/>
</dbReference>
<proteinExistence type="predicted"/>
<keyword evidence="3" id="KW-1185">Reference proteome</keyword>
<dbReference type="PANTHER" id="PTHR33104">
    <property type="entry name" value="SI:DKEY-29D5.2"/>
    <property type="match status" value="1"/>
</dbReference>